<gene>
    <name evidence="2" type="ORF">APZ42_027149</name>
</gene>
<reference evidence="2 3" key="1">
    <citation type="submission" date="2016-03" db="EMBL/GenBank/DDBJ databases">
        <title>EvidentialGene: Evidence-directed Construction of Genes on Genomes.</title>
        <authorList>
            <person name="Gilbert D.G."/>
            <person name="Choi J.-H."/>
            <person name="Mockaitis K."/>
            <person name="Colbourne J."/>
            <person name="Pfrender M."/>
        </authorList>
    </citation>
    <scope>NUCLEOTIDE SEQUENCE [LARGE SCALE GENOMIC DNA]</scope>
    <source>
        <strain evidence="2 3">Xinb3</strain>
        <tissue evidence="2">Complete organism</tissue>
    </source>
</reference>
<keyword evidence="1" id="KW-0472">Membrane</keyword>
<keyword evidence="1" id="KW-1133">Transmembrane helix</keyword>
<keyword evidence="1" id="KW-0812">Transmembrane</keyword>
<dbReference type="Proteomes" id="UP000076858">
    <property type="component" value="Unassembled WGS sequence"/>
</dbReference>
<organism evidence="2 3">
    <name type="scientific">Daphnia magna</name>
    <dbReference type="NCBI Taxonomy" id="35525"/>
    <lineage>
        <taxon>Eukaryota</taxon>
        <taxon>Metazoa</taxon>
        <taxon>Ecdysozoa</taxon>
        <taxon>Arthropoda</taxon>
        <taxon>Crustacea</taxon>
        <taxon>Branchiopoda</taxon>
        <taxon>Diplostraca</taxon>
        <taxon>Cladocera</taxon>
        <taxon>Anomopoda</taxon>
        <taxon>Daphniidae</taxon>
        <taxon>Daphnia</taxon>
    </lineage>
</organism>
<proteinExistence type="predicted"/>
<sequence length="188" mass="22275">MVFFCRRMTHYQRPCFRDAWLPNGNVQRHRYPVGAIAAVNHVRYPSRDFLLLLYFFIFLYFFFLQGENRGAFNHETVSKVSIVNVNYSSARSLLGMPDEKTKLTRFEGKLQHSRVARKAAARAHTHTHYRHTCRHIRLWWRNAKGLNESPSLPPAMFCGEIDSTKNVRDCLFLLLIVSLRQHEEWHLR</sequence>
<evidence type="ECO:0000256" key="1">
    <source>
        <dbReference type="SAM" id="Phobius"/>
    </source>
</evidence>
<feature type="transmembrane region" description="Helical" evidence="1">
    <location>
        <begin position="49"/>
        <end position="66"/>
    </location>
</feature>
<protein>
    <submittedName>
        <fullName evidence="2">Uncharacterized protein</fullName>
    </submittedName>
</protein>
<name>A0A164RBD9_9CRUS</name>
<dbReference type="AlphaFoldDB" id="A0A164RBD9"/>
<evidence type="ECO:0000313" key="3">
    <source>
        <dbReference type="Proteomes" id="UP000076858"/>
    </source>
</evidence>
<accession>A0A164RBD9</accession>
<evidence type="ECO:0000313" key="2">
    <source>
        <dbReference type="EMBL" id="KZS08500.1"/>
    </source>
</evidence>
<dbReference type="EMBL" id="LRGB01002190">
    <property type="protein sequence ID" value="KZS08500.1"/>
    <property type="molecule type" value="Genomic_DNA"/>
</dbReference>
<keyword evidence="3" id="KW-1185">Reference proteome</keyword>
<comment type="caution">
    <text evidence="2">The sequence shown here is derived from an EMBL/GenBank/DDBJ whole genome shotgun (WGS) entry which is preliminary data.</text>
</comment>